<name>A0ABR6KKQ2_9BACT</name>
<reference evidence="1 2" key="1">
    <citation type="submission" date="2020-08" db="EMBL/GenBank/DDBJ databases">
        <title>Genomic Encyclopedia of Type Strains, Phase IV (KMG-IV): sequencing the most valuable type-strain genomes for metagenomic binning, comparative biology and taxonomic classification.</title>
        <authorList>
            <person name="Goeker M."/>
        </authorList>
    </citation>
    <scope>NUCLEOTIDE SEQUENCE [LARGE SCALE GENOMIC DNA]</scope>
    <source>
        <strain evidence="1 2">DSM 102983</strain>
    </source>
</reference>
<accession>A0ABR6KKQ2</accession>
<evidence type="ECO:0000313" key="1">
    <source>
        <dbReference type="EMBL" id="MBB4621986.1"/>
    </source>
</evidence>
<protein>
    <recommendedName>
        <fullName evidence="3">BACON domain-containing protein</fullName>
    </recommendedName>
</protein>
<proteinExistence type="predicted"/>
<organism evidence="1 2">
    <name type="scientific">Parabacteroides faecis</name>
    <dbReference type="NCBI Taxonomy" id="1217282"/>
    <lineage>
        <taxon>Bacteria</taxon>
        <taxon>Pseudomonadati</taxon>
        <taxon>Bacteroidota</taxon>
        <taxon>Bacteroidia</taxon>
        <taxon>Bacteroidales</taxon>
        <taxon>Tannerellaceae</taxon>
        <taxon>Parabacteroides</taxon>
    </lineage>
</organism>
<dbReference type="PROSITE" id="PS51257">
    <property type="entry name" value="PROKAR_LIPOPROTEIN"/>
    <property type="match status" value="1"/>
</dbReference>
<sequence>MNKLYFLLLIFPTIICSCDKSENEVETSTIVTFEKNPVVLNSDLQETEIQASSTYWTMTVTDENNSIIEGDTINGSWYTLIKKNDGKSILIKVANNPEKERKLSIGIKKINYYSLLTIIQKAEEK</sequence>
<comment type="caution">
    <text evidence="1">The sequence shown here is derived from an EMBL/GenBank/DDBJ whole genome shotgun (WGS) entry which is preliminary data.</text>
</comment>
<gene>
    <name evidence="1" type="ORF">GGQ57_001883</name>
</gene>
<evidence type="ECO:0000313" key="2">
    <source>
        <dbReference type="Proteomes" id="UP000533637"/>
    </source>
</evidence>
<dbReference type="EMBL" id="JACHOC010000003">
    <property type="protein sequence ID" value="MBB4621986.1"/>
    <property type="molecule type" value="Genomic_DNA"/>
</dbReference>
<dbReference type="Proteomes" id="UP000533637">
    <property type="component" value="Unassembled WGS sequence"/>
</dbReference>
<evidence type="ECO:0008006" key="3">
    <source>
        <dbReference type="Google" id="ProtNLM"/>
    </source>
</evidence>
<dbReference type="RefSeq" id="WP_183670340.1">
    <property type="nucleotide sequence ID" value="NZ_BMPB01000001.1"/>
</dbReference>
<keyword evidence="2" id="KW-1185">Reference proteome</keyword>